<dbReference type="EMBL" id="JAALDK010000001">
    <property type="protein sequence ID" value="NUX99776.1"/>
    <property type="molecule type" value="Genomic_DNA"/>
</dbReference>
<evidence type="ECO:0000256" key="1">
    <source>
        <dbReference type="ARBA" id="ARBA00022676"/>
    </source>
</evidence>
<name>A0A7Y6MXI2_9BURK</name>
<dbReference type="Pfam" id="PF01075">
    <property type="entry name" value="Glyco_transf_9"/>
    <property type="match status" value="1"/>
</dbReference>
<dbReference type="GO" id="GO:0005829">
    <property type="term" value="C:cytosol"/>
    <property type="evidence" value="ECO:0007669"/>
    <property type="project" value="TreeGrafter"/>
</dbReference>
<protein>
    <submittedName>
        <fullName evidence="3">Glycosyltransferase family 9 protein</fullName>
    </submittedName>
</protein>
<evidence type="ECO:0000313" key="4">
    <source>
        <dbReference type="Proteomes" id="UP000594380"/>
    </source>
</evidence>
<proteinExistence type="predicted"/>
<dbReference type="Proteomes" id="UP000594380">
    <property type="component" value="Unassembled WGS sequence"/>
</dbReference>
<keyword evidence="1" id="KW-0328">Glycosyltransferase</keyword>
<dbReference type="RefSeq" id="WP_176106374.1">
    <property type="nucleotide sequence ID" value="NZ_JAALDK010000001.1"/>
</dbReference>
<dbReference type="Gene3D" id="3.40.50.2000">
    <property type="entry name" value="Glycogen Phosphorylase B"/>
    <property type="match status" value="1"/>
</dbReference>
<evidence type="ECO:0000256" key="2">
    <source>
        <dbReference type="ARBA" id="ARBA00022679"/>
    </source>
</evidence>
<accession>A0A7Y6MXI2</accession>
<dbReference type="GO" id="GO:0008713">
    <property type="term" value="F:ADP-heptose-lipopolysaccharide heptosyltransferase activity"/>
    <property type="evidence" value="ECO:0007669"/>
    <property type="project" value="TreeGrafter"/>
</dbReference>
<dbReference type="GeneID" id="301100409"/>
<dbReference type="SUPFAM" id="SSF53756">
    <property type="entry name" value="UDP-Glycosyltransferase/glycogen phosphorylase"/>
    <property type="match status" value="1"/>
</dbReference>
<comment type="caution">
    <text evidence="3">The sequence shown here is derived from an EMBL/GenBank/DDBJ whole genome shotgun (WGS) entry which is preliminary data.</text>
</comment>
<reference evidence="3 4" key="1">
    <citation type="submission" date="2020-02" db="EMBL/GenBank/DDBJ databases">
        <title>Paraburkholderia simonii sp. nov. and Paraburkholderia youngii sp. nov. Brazilian and Mexican Mimosa-associated rhizobia.</title>
        <authorList>
            <person name="Mavima L."/>
            <person name="Beukes C.W."/>
            <person name="Chan W.Y."/>
            <person name="Palmer M."/>
            <person name="De Meyer S.E."/>
            <person name="James E.K."/>
            <person name="Venter S.N."/>
            <person name="Steenkamp E.T."/>
        </authorList>
    </citation>
    <scope>NUCLEOTIDE SEQUENCE [LARGE SCALE GENOMIC DNA]</scope>
    <source>
        <strain evidence="3 4">JPY169</strain>
    </source>
</reference>
<keyword evidence="2 3" id="KW-0808">Transferase</keyword>
<dbReference type="GO" id="GO:0009244">
    <property type="term" value="P:lipopolysaccharide core region biosynthetic process"/>
    <property type="evidence" value="ECO:0007669"/>
    <property type="project" value="TreeGrafter"/>
</dbReference>
<organism evidence="3 4">
    <name type="scientific">Paraburkholderia youngii</name>
    <dbReference type="NCBI Taxonomy" id="2782701"/>
    <lineage>
        <taxon>Bacteria</taxon>
        <taxon>Pseudomonadati</taxon>
        <taxon>Pseudomonadota</taxon>
        <taxon>Betaproteobacteria</taxon>
        <taxon>Burkholderiales</taxon>
        <taxon>Burkholderiaceae</taxon>
        <taxon>Paraburkholderia</taxon>
    </lineage>
</organism>
<sequence>MRRLILRNMQSPGDIVMLTAALRDLHLCYPGQFLTDTRTPCPALWEHNPWITPLNEDDPDVEVIDCEYPLIHRSNQLPYHFIHGFSQFLNARLGLDIRPACFHGDIHVSDQEKRWYSQVEEIVGEALPFWIVVSGGKPDYTAKWWDRERYQQVVDHFRGRILFVQVGEGGHRHPPLRNIIDLRGRTDLRQLVRLVYHAQGVLCPVTLLMHLAAAVETKPGMPPSRPCVVVAGGREPTHWEAYPTHQFIHRAGALQCCADGGCWRSRVTPIGDGDEKDLPQNLCVDVVGHLPRCLDMVTASDVIRAIELYFEGGAVSYLAHPGQWLSALTHGRAENAHASHSR</sequence>
<dbReference type="AlphaFoldDB" id="A0A7Y6MXI2"/>
<gene>
    <name evidence="3" type="ORF">G5S42_08680</name>
</gene>
<dbReference type="InterPro" id="IPR002201">
    <property type="entry name" value="Glyco_trans_9"/>
</dbReference>
<dbReference type="InterPro" id="IPR051199">
    <property type="entry name" value="LPS_LOS_Heptosyltrfase"/>
</dbReference>
<dbReference type="PANTHER" id="PTHR30160">
    <property type="entry name" value="TETRAACYLDISACCHARIDE 4'-KINASE-RELATED"/>
    <property type="match status" value="1"/>
</dbReference>
<evidence type="ECO:0000313" key="3">
    <source>
        <dbReference type="EMBL" id="NUX99776.1"/>
    </source>
</evidence>